<feature type="compositionally biased region" description="Low complexity" evidence="1">
    <location>
        <begin position="25"/>
        <end position="43"/>
    </location>
</feature>
<evidence type="ECO:0000313" key="3">
    <source>
        <dbReference type="Proteomes" id="UP000094819"/>
    </source>
</evidence>
<dbReference type="GeneID" id="30192263"/>
<dbReference type="RefSeq" id="XP_019032916.1">
    <property type="nucleotide sequence ID" value="XM_019175184.1"/>
</dbReference>
<keyword evidence="3" id="KW-1185">Reference proteome</keyword>
<feature type="region of interest" description="Disordered" evidence="1">
    <location>
        <begin position="1"/>
        <end position="86"/>
    </location>
</feature>
<accession>A0A1E3JIK7</accession>
<name>A0A1E3JIK7_9TREE</name>
<evidence type="ECO:0000256" key="1">
    <source>
        <dbReference type="SAM" id="MobiDB-lite"/>
    </source>
</evidence>
<gene>
    <name evidence="2" type="ORF">L198_03050</name>
</gene>
<feature type="compositionally biased region" description="Low complexity" evidence="1">
    <location>
        <begin position="51"/>
        <end position="82"/>
    </location>
</feature>
<protein>
    <submittedName>
        <fullName evidence="2">Uncharacterized protein</fullName>
    </submittedName>
</protein>
<dbReference type="EMBL" id="AWGH01000007">
    <property type="protein sequence ID" value="ODO00724.1"/>
    <property type="molecule type" value="Genomic_DNA"/>
</dbReference>
<organism evidence="2 3">
    <name type="scientific">Cryptococcus wingfieldii CBS 7118</name>
    <dbReference type="NCBI Taxonomy" id="1295528"/>
    <lineage>
        <taxon>Eukaryota</taxon>
        <taxon>Fungi</taxon>
        <taxon>Dikarya</taxon>
        <taxon>Basidiomycota</taxon>
        <taxon>Agaricomycotina</taxon>
        <taxon>Tremellomycetes</taxon>
        <taxon>Tremellales</taxon>
        <taxon>Cryptococcaceae</taxon>
        <taxon>Cryptococcus</taxon>
    </lineage>
</organism>
<dbReference type="Proteomes" id="UP000094819">
    <property type="component" value="Unassembled WGS sequence"/>
</dbReference>
<proteinExistence type="predicted"/>
<comment type="caution">
    <text evidence="2">The sequence shown here is derived from an EMBL/GenBank/DDBJ whole genome shotgun (WGS) entry which is preliminary data.</text>
</comment>
<reference evidence="2 3" key="1">
    <citation type="submission" date="2016-06" db="EMBL/GenBank/DDBJ databases">
        <title>Evolution of pathogenesis and genome organization in the Tremellales.</title>
        <authorList>
            <person name="Cuomo C."/>
            <person name="Litvintseva A."/>
            <person name="Heitman J."/>
            <person name="Chen Y."/>
            <person name="Sun S."/>
            <person name="Springer D."/>
            <person name="Dromer F."/>
            <person name="Young S."/>
            <person name="Zeng Q."/>
            <person name="Chapman S."/>
            <person name="Gujja S."/>
            <person name="Saif S."/>
            <person name="Birren B."/>
        </authorList>
    </citation>
    <scope>NUCLEOTIDE SEQUENCE [LARGE SCALE GENOMIC DNA]</scope>
    <source>
        <strain evidence="2 3">CBS 7118</strain>
    </source>
</reference>
<sequence length="128" mass="13774">MLRTFFGSSEVVKKKEKKPAKEHFQATTASTAQTLTSPSIESSSDSESDTDISPTGTTPTTPQVSDSSVSDSSDASSFFSSSGQPSFIVGSHLIFGWRLAQYMVRVKHSSKAKHWSVKVYLKTSGSTS</sequence>
<evidence type="ECO:0000313" key="2">
    <source>
        <dbReference type="EMBL" id="ODO00724.1"/>
    </source>
</evidence>
<dbReference type="AlphaFoldDB" id="A0A1E3JIK7"/>